<protein>
    <recommendedName>
        <fullName evidence="8">Glycoside hydrolase family 5 domain-containing protein</fullName>
    </recommendedName>
</protein>
<gene>
    <name evidence="6" type="ORF">SPPG_01929</name>
</gene>
<dbReference type="Pfam" id="PF00150">
    <property type="entry name" value="Cellulase"/>
    <property type="match status" value="1"/>
</dbReference>
<dbReference type="InterPro" id="IPR001547">
    <property type="entry name" value="Glyco_hydro_5"/>
</dbReference>
<dbReference type="GO" id="GO:0000272">
    <property type="term" value="P:polysaccharide catabolic process"/>
    <property type="evidence" value="ECO:0007669"/>
    <property type="project" value="InterPro"/>
</dbReference>
<proteinExistence type="inferred from homology"/>
<dbReference type="InterPro" id="IPR017853">
    <property type="entry name" value="GH"/>
</dbReference>
<dbReference type="Gene3D" id="3.20.20.80">
    <property type="entry name" value="Glycosidases"/>
    <property type="match status" value="1"/>
</dbReference>
<dbReference type="EMBL" id="KQ257452">
    <property type="protein sequence ID" value="KND02849.1"/>
    <property type="molecule type" value="Genomic_DNA"/>
</dbReference>
<evidence type="ECO:0000313" key="7">
    <source>
        <dbReference type="Proteomes" id="UP000053201"/>
    </source>
</evidence>
<sequence length="818" mass="90912">MQELKVSDVLRRASTYSLEQAAKGLASATHGFGAGTLQVDGSWFKDSTGRTIMLRGVNVSGNAKLPSTPYMPSHVRDGFFDDATVSFVGRPFPLAEADEHFARLHSWGFNFVRLNITWEALEHAGPGMYDFEFMTYITELLQKAKRHKFRVFIDPHQDVWSRFSGGSGAPGWTLRKAGLDVTKFAATNAAIVHNTYPDPDNYPKMIWPTNYYKLAAASMFTLFFGGKTFAPSCMVDGVNIEEFLQSHYCNAFATLAKKIQEVPGLEDDVVIGYDTLNEPSPGLIGCPDLSKLDPRQELKKGLTPTFFQAMLLGEGIKCDVDVWEFTSFGPRKQRTDTVDPAGASAWLPQSGGCIWAGNGVWDRTTGTLLRPEYFSKHPKTNQPVDFLSDHWMPFVRRFTSAIRGVYPGAIMFIEPPVNEHPPVWNEAAGDPVGRLCYAPHWYDGLTLISKHFNTWYNVDYIGFLRGKYSHPAFGLKLGDAGIRAGFKSQLKTLRDEGLEYMGEYPCVFGEIGIPYDMDNRISYLTGDYTAQTQALDCNMHALETNLLNFTLWNYCPDNSHQWGDGWNGEDLSIWSPAFPRRKGSAIAGKANVKIPPMDVNRVGPLESHIGKTSCMHEEEAGSIEGGGTPVGQDSAYLDQGGRAIPAFARPYPVLTPGTPMSLHFDLHSGVFTYTFRHSLSSGLWATPGLDPSSKALETELYVPREHYHNAEQDAEVWVSEGLLRWDQTEQRLYWRCGCDPGFKAQTTQSGNNEAKREGGNYDLGPGVEHTIVIKKRVPGAKPLSVLAKEAREKRLEGTDEKDARVALCPTPTNECVIL</sequence>
<feature type="domain" description="Glycoside hydrolase family 5" evidence="4">
    <location>
        <begin position="96"/>
        <end position="160"/>
    </location>
</feature>
<dbReference type="Pfam" id="PF18564">
    <property type="entry name" value="Glyco_hydro_5_C"/>
    <property type="match status" value="1"/>
</dbReference>
<accession>A0A0L0HPW0</accession>
<dbReference type="InterPro" id="IPR052066">
    <property type="entry name" value="Glycosphingolipid_Hydrolases"/>
</dbReference>
<evidence type="ECO:0000259" key="5">
    <source>
        <dbReference type="Pfam" id="PF18564"/>
    </source>
</evidence>
<comment type="similarity">
    <text evidence="1">Belongs to the glycosyl hydrolase 5 (cellulase A) family.</text>
</comment>
<evidence type="ECO:0000313" key="6">
    <source>
        <dbReference type="EMBL" id="KND02849.1"/>
    </source>
</evidence>
<reference evidence="6 7" key="1">
    <citation type="submission" date="2009-08" db="EMBL/GenBank/DDBJ databases">
        <title>The Genome Sequence of Spizellomyces punctatus strain DAOM BR117.</title>
        <authorList>
            <consortium name="The Broad Institute Genome Sequencing Platform"/>
            <person name="Russ C."/>
            <person name="Cuomo C."/>
            <person name="Shea T."/>
            <person name="Young S.K."/>
            <person name="Zeng Q."/>
            <person name="Koehrsen M."/>
            <person name="Haas B."/>
            <person name="Borodovsky M."/>
            <person name="Guigo R."/>
            <person name="Alvarado L."/>
            <person name="Berlin A."/>
            <person name="Bochicchio J."/>
            <person name="Borenstein D."/>
            <person name="Chapman S."/>
            <person name="Chen Z."/>
            <person name="Engels R."/>
            <person name="Freedman E."/>
            <person name="Gellesch M."/>
            <person name="Goldberg J."/>
            <person name="Griggs A."/>
            <person name="Gujja S."/>
            <person name="Heiman D."/>
            <person name="Hepburn T."/>
            <person name="Howarth C."/>
            <person name="Jen D."/>
            <person name="Larson L."/>
            <person name="Lewis B."/>
            <person name="Mehta T."/>
            <person name="Park D."/>
            <person name="Pearson M."/>
            <person name="Roberts A."/>
            <person name="Saif S."/>
            <person name="Shenoy N."/>
            <person name="Sisk P."/>
            <person name="Stolte C."/>
            <person name="Sykes S."/>
            <person name="Thomson T."/>
            <person name="Walk T."/>
            <person name="White J."/>
            <person name="Yandava C."/>
            <person name="Burger G."/>
            <person name="Gray M.W."/>
            <person name="Holland P.W.H."/>
            <person name="King N."/>
            <person name="Lang F.B.F."/>
            <person name="Roger A.J."/>
            <person name="Ruiz-Trillo I."/>
            <person name="Lander E."/>
            <person name="Nusbaum C."/>
        </authorList>
    </citation>
    <scope>NUCLEOTIDE SEQUENCE [LARGE SCALE GENOMIC DNA]</scope>
    <source>
        <strain evidence="6 7">DAOM BR117</strain>
    </source>
</reference>
<dbReference type="PANTHER" id="PTHR31308">
    <property type="match status" value="1"/>
</dbReference>
<dbReference type="GO" id="GO:1904462">
    <property type="term" value="P:ergosteryl 3-beta-D-glucoside catabolic process"/>
    <property type="evidence" value="ECO:0007669"/>
    <property type="project" value="TreeGrafter"/>
</dbReference>
<evidence type="ECO:0000256" key="2">
    <source>
        <dbReference type="ARBA" id="ARBA00022801"/>
    </source>
</evidence>
<dbReference type="GeneID" id="27685560"/>
<dbReference type="VEuPathDB" id="FungiDB:SPPG_01929"/>
<dbReference type="InterPro" id="IPR013780">
    <property type="entry name" value="Glyco_hydro_b"/>
</dbReference>
<dbReference type="Proteomes" id="UP000053201">
    <property type="component" value="Unassembled WGS sequence"/>
</dbReference>
<dbReference type="RefSeq" id="XP_016610888.1">
    <property type="nucleotide sequence ID" value="XM_016750238.1"/>
</dbReference>
<organism evidence="6 7">
    <name type="scientific">Spizellomyces punctatus (strain DAOM BR117)</name>
    <dbReference type="NCBI Taxonomy" id="645134"/>
    <lineage>
        <taxon>Eukaryota</taxon>
        <taxon>Fungi</taxon>
        <taxon>Fungi incertae sedis</taxon>
        <taxon>Chytridiomycota</taxon>
        <taxon>Chytridiomycota incertae sedis</taxon>
        <taxon>Chytridiomycetes</taxon>
        <taxon>Spizellomycetales</taxon>
        <taxon>Spizellomycetaceae</taxon>
        <taxon>Spizellomyces</taxon>
    </lineage>
</organism>
<keyword evidence="2" id="KW-0378">Hydrolase</keyword>
<keyword evidence="7" id="KW-1185">Reference proteome</keyword>
<evidence type="ECO:0000256" key="3">
    <source>
        <dbReference type="ARBA" id="ARBA00023295"/>
    </source>
</evidence>
<name>A0A0L0HPW0_SPIPD</name>
<dbReference type="Gene3D" id="2.60.40.1180">
    <property type="entry name" value="Golgi alpha-mannosidase II"/>
    <property type="match status" value="1"/>
</dbReference>
<dbReference type="eggNOG" id="ENOG502QPU8">
    <property type="taxonomic scope" value="Eukaryota"/>
</dbReference>
<dbReference type="OMA" id="MWQTFLT"/>
<dbReference type="PANTHER" id="PTHR31308:SF5">
    <property type="entry name" value="ERGOSTERYL-BETA-GLUCOSIDASE"/>
    <property type="match status" value="1"/>
</dbReference>
<dbReference type="InParanoid" id="A0A0L0HPW0"/>
<dbReference type="OrthoDB" id="9971853at2759"/>
<dbReference type="SUPFAM" id="SSF51445">
    <property type="entry name" value="(Trans)glycosidases"/>
    <property type="match status" value="1"/>
</dbReference>
<evidence type="ECO:0000259" key="4">
    <source>
        <dbReference type="Pfam" id="PF00150"/>
    </source>
</evidence>
<dbReference type="AlphaFoldDB" id="A0A0L0HPW0"/>
<dbReference type="STRING" id="645134.A0A0L0HPW0"/>
<keyword evidence="3" id="KW-0326">Glycosidase</keyword>
<evidence type="ECO:0000256" key="1">
    <source>
        <dbReference type="ARBA" id="ARBA00005641"/>
    </source>
</evidence>
<dbReference type="InterPro" id="IPR041036">
    <property type="entry name" value="GH5_C"/>
</dbReference>
<feature type="domain" description="Glycoside hydrolase family 5 C-terminal" evidence="5">
    <location>
        <begin position="649"/>
        <end position="735"/>
    </location>
</feature>
<evidence type="ECO:0008006" key="8">
    <source>
        <dbReference type="Google" id="ProtNLM"/>
    </source>
</evidence>
<dbReference type="GO" id="GO:0050295">
    <property type="term" value="F:steryl-beta-glucosidase activity"/>
    <property type="evidence" value="ECO:0007669"/>
    <property type="project" value="TreeGrafter"/>
</dbReference>